<keyword evidence="2" id="KW-0413">Isomerase</keyword>
<dbReference type="InterPro" id="IPR014748">
    <property type="entry name" value="Enoyl-CoA_hydra_C"/>
</dbReference>
<dbReference type="InterPro" id="IPR051053">
    <property type="entry name" value="ECH/Chromodomain_protein"/>
</dbReference>
<dbReference type="KEGG" id="arev:RVR_8763"/>
<reference evidence="2 3" key="4">
    <citation type="journal article" date="2020" name="Sci. Rep.">
        <title>beta-carboline chemical signals induce reveromycin production through a LuxR family regulator in Streptomyces sp. SN-593.</title>
        <authorList>
            <person name="Panthee S."/>
            <person name="Kito N."/>
            <person name="Hayashi T."/>
            <person name="Shimizu T."/>
            <person name="Ishikawa J."/>
            <person name="Hamamoto H."/>
            <person name="Osada H."/>
            <person name="Takahashi S."/>
        </authorList>
    </citation>
    <scope>NUCLEOTIDE SEQUENCE [LARGE SCALE GENOMIC DNA]</scope>
    <source>
        <strain evidence="2 3">SN-593</strain>
    </source>
</reference>
<reference evidence="2 3" key="3">
    <citation type="journal article" date="2011" name="Nat. Chem. Biol.">
        <title>Reveromycin A biosynthesis uses RevG and RevJ for stereospecific spiroacetal formation.</title>
        <authorList>
            <person name="Takahashi S."/>
            <person name="Toyoda A."/>
            <person name="Sekiyama Y."/>
            <person name="Takagi H."/>
            <person name="Nogawa T."/>
            <person name="Uramoto M."/>
            <person name="Suzuki R."/>
            <person name="Koshino H."/>
            <person name="Kumano T."/>
            <person name="Panthee S."/>
            <person name="Dairi T."/>
            <person name="Ishikawa J."/>
            <person name="Ikeda H."/>
            <person name="Sakaki Y."/>
            <person name="Osada H."/>
        </authorList>
    </citation>
    <scope>NUCLEOTIDE SEQUENCE [LARGE SCALE GENOMIC DNA]</scope>
    <source>
        <strain evidence="2 3">SN-593</strain>
    </source>
</reference>
<name>A0A7U3VS17_9ACTN</name>
<reference evidence="2 3" key="2">
    <citation type="journal article" date="2011" name="J. Antibiot.">
        <title>Furaquinocins I and J: novel polyketide isoprenoid hybrid compounds from Streptomyces reveromyceticus SN-593.</title>
        <authorList>
            <person name="Panthee S."/>
            <person name="Takahashi S."/>
            <person name="Takagi H."/>
            <person name="Nogawa T."/>
            <person name="Oowada E."/>
            <person name="Uramoto M."/>
            <person name="Osada H."/>
        </authorList>
    </citation>
    <scope>NUCLEOTIDE SEQUENCE [LARGE SCALE GENOMIC DNA]</scope>
    <source>
        <strain evidence="2 3">SN-593</strain>
    </source>
</reference>
<dbReference type="InterPro" id="IPR001753">
    <property type="entry name" value="Enoyl-CoA_hydra/iso"/>
</dbReference>
<dbReference type="Pfam" id="PF00378">
    <property type="entry name" value="ECH_1"/>
    <property type="match status" value="1"/>
</dbReference>
<dbReference type="GO" id="GO:0016853">
    <property type="term" value="F:isomerase activity"/>
    <property type="evidence" value="ECO:0007669"/>
    <property type="project" value="UniProtKB-KW"/>
</dbReference>
<dbReference type="Gene3D" id="1.10.12.10">
    <property type="entry name" value="Lyase 2-enoyl-coa Hydratase, Chain A, domain 2"/>
    <property type="match status" value="1"/>
</dbReference>
<evidence type="ECO:0000313" key="3">
    <source>
        <dbReference type="Proteomes" id="UP000595703"/>
    </source>
</evidence>
<dbReference type="EMBL" id="AP018365">
    <property type="protein sequence ID" value="BBB01380.1"/>
    <property type="molecule type" value="Genomic_DNA"/>
</dbReference>
<proteinExistence type="inferred from homology"/>
<gene>
    <name evidence="2" type="ORF">RVR_8763</name>
</gene>
<accession>A0A7U3VS17</accession>
<dbReference type="PANTHER" id="PTHR43684">
    <property type="match status" value="1"/>
</dbReference>
<comment type="similarity">
    <text evidence="1">Belongs to the enoyl-CoA hydratase/isomerase family.</text>
</comment>
<evidence type="ECO:0000313" key="2">
    <source>
        <dbReference type="EMBL" id="BBB01380.1"/>
    </source>
</evidence>
<dbReference type="AlphaFoldDB" id="A0A7U3VS17"/>
<dbReference type="Proteomes" id="UP000595703">
    <property type="component" value="Chromosome"/>
</dbReference>
<dbReference type="CDD" id="cd06558">
    <property type="entry name" value="crotonase-like"/>
    <property type="match status" value="1"/>
</dbReference>
<protein>
    <submittedName>
        <fullName evidence="2">Putative enoyl-CoA hydratase/isomerase</fullName>
    </submittedName>
</protein>
<reference evidence="2 3" key="1">
    <citation type="journal article" date="2010" name="J. Bacteriol.">
        <title>Biochemical characterization of a novel indole prenyltransferase from Streptomyces sp. SN-593.</title>
        <authorList>
            <person name="Takahashi S."/>
            <person name="Takagi H."/>
            <person name="Toyoda A."/>
            <person name="Uramoto M."/>
            <person name="Nogawa T."/>
            <person name="Ueki M."/>
            <person name="Sakaki Y."/>
            <person name="Osada H."/>
        </authorList>
    </citation>
    <scope>NUCLEOTIDE SEQUENCE [LARGE SCALE GENOMIC DNA]</scope>
    <source>
        <strain evidence="2 3">SN-593</strain>
    </source>
</reference>
<evidence type="ECO:0000256" key="1">
    <source>
        <dbReference type="ARBA" id="ARBA00005254"/>
    </source>
</evidence>
<dbReference type="InterPro" id="IPR029045">
    <property type="entry name" value="ClpP/crotonase-like_dom_sf"/>
</dbReference>
<dbReference type="Gene3D" id="3.90.226.10">
    <property type="entry name" value="2-enoyl-CoA Hydratase, Chain A, domain 1"/>
    <property type="match status" value="1"/>
</dbReference>
<dbReference type="PANTHER" id="PTHR43684:SF4">
    <property type="entry name" value="ENOYL-COA HYDRATASE_ISOMERASE FAMILY PROTEIN (AFU_ORTHOLOGUE AFUA_1G01890)"/>
    <property type="match status" value="1"/>
</dbReference>
<organism evidence="2 3">
    <name type="scientific">Actinacidiphila reveromycinica</name>
    <dbReference type="NCBI Taxonomy" id="659352"/>
    <lineage>
        <taxon>Bacteria</taxon>
        <taxon>Bacillati</taxon>
        <taxon>Actinomycetota</taxon>
        <taxon>Actinomycetes</taxon>
        <taxon>Kitasatosporales</taxon>
        <taxon>Streptomycetaceae</taxon>
        <taxon>Actinacidiphila</taxon>
    </lineage>
</organism>
<dbReference type="SUPFAM" id="SSF52096">
    <property type="entry name" value="ClpP/crotonase"/>
    <property type="match status" value="1"/>
</dbReference>
<dbReference type="RefSeq" id="WP_202237287.1">
    <property type="nucleotide sequence ID" value="NZ_AP018365.1"/>
</dbReference>
<keyword evidence="3" id="KW-1185">Reference proteome</keyword>
<sequence>MAGYTTILYGVASHVATVTLNRPEARNGFTVRMADELAAALRAADADDDVRVVVLRGAGRSFCVGADLSADGGGERSFGAKADQGAEAALAAGTYLEPAGVVTSVMYRMDKPVIAAVHGAAAGVGATMLLPADFRLAAEGTKFAFPFTRRGVVPEGASAWWLPRIVGLTRAMDWLISGRTFLADEALAAGLLTAVHPAGELAAAADRLAGELAREVAPLSVALTRRLVYRLAWADSPEPVHRADSRLVHETVRGPDAAEGVASYFEQRAPHFPTAVPGGLPEYAAVPNGARHPAPQEPGVT</sequence>